<dbReference type="AlphaFoldDB" id="A0A240DYK3"/>
<dbReference type="InterPro" id="IPR007848">
    <property type="entry name" value="Small_mtfrase_dom"/>
</dbReference>
<evidence type="ECO:0000256" key="1">
    <source>
        <dbReference type="ARBA" id="ARBA00022603"/>
    </source>
</evidence>
<proteinExistence type="predicted"/>
<accession>A0A240DYK3</accession>
<dbReference type="NCBIfam" id="TIGR03533">
    <property type="entry name" value="L3_gln_methyl"/>
    <property type="match status" value="1"/>
</dbReference>
<keyword evidence="3" id="KW-0949">S-adenosyl-L-methionine</keyword>
<dbReference type="CDD" id="cd02440">
    <property type="entry name" value="AdoMet_MTases"/>
    <property type="match status" value="1"/>
</dbReference>
<gene>
    <name evidence="5" type="ORF">SAMN06295945_0604</name>
</gene>
<dbReference type="GO" id="GO:0032259">
    <property type="term" value="P:methylation"/>
    <property type="evidence" value="ECO:0007669"/>
    <property type="project" value="UniProtKB-KW"/>
</dbReference>
<evidence type="ECO:0000256" key="3">
    <source>
        <dbReference type="ARBA" id="ARBA00022691"/>
    </source>
</evidence>
<sequence>MDPEPQTPASLTLEQCIEEIAQKLEAADLHYGHGAIDADSEALWICSKHLGLSPTDALQALDQVMGAEPYAQALVTAETRITSRKPLAYILGEAWLMGIPFYSSEQSIVPRSWIAELIVDGSLEPWLPAAGTALDLCTGNGSLAILLALTCPDIHVSACDLSLPALALASRNLDRHGLSSQVELFNGDLWDALPEPNDDNLFDLIICNPPYVNAHSMSALPAEYQAEPALALAGGEDGMDLIRKIIASAPDYLAERGAILIEIGNEYEYFKKAFPQIPVIWMEVSAGDKQVLLIQAEDLH</sequence>
<dbReference type="GO" id="GO:0005829">
    <property type="term" value="C:cytosol"/>
    <property type="evidence" value="ECO:0007669"/>
    <property type="project" value="TreeGrafter"/>
</dbReference>
<dbReference type="EMBL" id="OANS01000001">
    <property type="protein sequence ID" value="SNX28278.1"/>
    <property type="molecule type" value="Genomic_DNA"/>
</dbReference>
<dbReference type="PROSITE" id="PS00092">
    <property type="entry name" value="N6_MTASE"/>
    <property type="match status" value="1"/>
</dbReference>
<evidence type="ECO:0000256" key="2">
    <source>
        <dbReference type="ARBA" id="ARBA00022679"/>
    </source>
</evidence>
<dbReference type="PANTHER" id="PTHR47806:SF1">
    <property type="entry name" value="RIBOSOMAL PROTEIN UL3 GLUTAMINE METHYLTRANSFERASE"/>
    <property type="match status" value="1"/>
</dbReference>
<dbReference type="Pfam" id="PF05175">
    <property type="entry name" value="MTS"/>
    <property type="match status" value="1"/>
</dbReference>
<keyword evidence="2 5" id="KW-0808">Transferase</keyword>
<dbReference type="GO" id="GO:0003676">
    <property type="term" value="F:nucleic acid binding"/>
    <property type="evidence" value="ECO:0007669"/>
    <property type="project" value="InterPro"/>
</dbReference>
<dbReference type="InterPro" id="IPR004556">
    <property type="entry name" value="HemK-like"/>
</dbReference>
<evidence type="ECO:0000259" key="4">
    <source>
        <dbReference type="Pfam" id="PF05175"/>
    </source>
</evidence>
<dbReference type="NCBIfam" id="TIGR00536">
    <property type="entry name" value="hemK_fam"/>
    <property type="match status" value="1"/>
</dbReference>
<name>A0A240DYK3_9BURK</name>
<dbReference type="InterPro" id="IPR002052">
    <property type="entry name" value="DNA_methylase_N6_adenine_CS"/>
</dbReference>
<feature type="domain" description="Methyltransferase small" evidence="4">
    <location>
        <begin position="129"/>
        <end position="216"/>
    </location>
</feature>
<keyword evidence="6" id="KW-1185">Reference proteome</keyword>
<dbReference type="Proteomes" id="UP000218069">
    <property type="component" value="Unassembled WGS sequence"/>
</dbReference>
<organism evidence="5 6">
    <name type="scientific">Polynucleobacter meluiroseus</name>
    <dbReference type="NCBI Taxonomy" id="1938814"/>
    <lineage>
        <taxon>Bacteria</taxon>
        <taxon>Pseudomonadati</taxon>
        <taxon>Pseudomonadota</taxon>
        <taxon>Betaproteobacteria</taxon>
        <taxon>Burkholderiales</taxon>
        <taxon>Burkholderiaceae</taxon>
        <taxon>Polynucleobacter</taxon>
    </lineage>
</organism>
<dbReference type="GO" id="GO:0036009">
    <property type="term" value="F:protein-glutamine N-methyltransferase activity"/>
    <property type="evidence" value="ECO:0007669"/>
    <property type="project" value="InterPro"/>
</dbReference>
<keyword evidence="5" id="KW-0689">Ribosomal protein</keyword>
<dbReference type="Gene3D" id="3.40.50.150">
    <property type="entry name" value="Vaccinia Virus protein VP39"/>
    <property type="match status" value="1"/>
</dbReference>
<dbReference type="InterPro" id="IPR017127">
    <property type="entry name" value="Ribosome_uL3_MTase"/>
</dbReference>
<keyword evidence="5" id="KW-0687">Ribonucleoprotein</keyword>
<dbReference type="Gene3D" id="1.10.8.10">
    <property type="entry name" value="DNA helicase RuvA subunit, C-terminal domain"/>
    <property type="match status" value="1"/>
</dbReference>
<dbReference type="InterPro" id="IPR029063">
    <property type="entry name" value="SAM-dependent_MTases_sf"/>
</dbReference>
<reference evidence="6" key="1">
    <citation type="submission" date="2017-08" db="EMBL/GenBank/DDBJ databases">
        <authorList>
            <person name="Varghese N."/>
            <person name="Submissions S."/>
        </authorList>
    </citation>
    <scope>NUCLEOTIDE SEQUENCE [LARGE SCALE GENOMIC DNA]</scope>
    <source>
        <strain evidence="6">AP-Melu-1000-B4</strain>
    </source>
</reference>
<dbReference type="PANTHER" id="PTHR47806">
    <property type="entry name" value="50S RIBOSOMAL PROTEIN L3 GLUTAMINE METHYLTRANSFERASE"/>
    <property type="match status" value="1"/>
</dbReference>
<evidence type="ECO:0000313" key="5">
    <source>
        <dbReference type="EMBL" id="SNX28278.1"/>
    </source>
</evidence>
<dbReference type="RefSeq" id="WP_096672336.1">
    <property type="nucleotide sequence ID" value="NZ_OANS01000001.1"/>
</dbReference>
<dbReference type="GO" id="GO:0005840">
    <property type="term" value="C:ribosome"/>
    <property type="evidence" value="ECO:0007669"/>
    <property type="project" value="UniProtKB-KW"/>
</dbReference>
<keyword evidence="1 5" id="KW-0489">Methyltransferase</keyword>
<dbReference type="OrthoDB" id="9800643at2"/>
<evidence type="ECO:0000313" key="6">
    <source>
        <dbReference type="Proteomes" id="UP000218069"/>
    </source>
</evidence>
<dbReference type="SUPFAM" id="SSF53335">
    <property type="entry name" value="S-adenosyl-L-methionine-dependent methyltransferases"/>
    <property type="match status" value="1"/>
</dbReference>
<protein>
    <submittedName>
        <fullName evidence="5">Ribosomal protein L3 glutamine methyltransferase</fullName>
    </submittedName>
</protein>